<dbReference type="OrthoDB" id="9766870at2"/>
<evidence type="ECO:0000256" key="6">
    <source>
        <dbReference type="ARBA" id="ARBA00023136"/>
    </source>
</evidence>
<dbReference type="GO" id="GO:0055085">
    <property type="term" value="P:transmembrane transport"/>
    <property type="evidence" value="ECO:0007669"/>
    <property type="project" value="InterPro"/>
</dbReference>
<evidence type="ECO:0000256" key="7">
    <source>
        <dbReference type="RuleBase" id="RU363032"/>
    </source>
</evidence>
<dbReference type="SUPFAM" id="SSF161098">
    <property type="entry name" value="MetI-like"/>
    <property type="match status" value="1"/>
</dbReference>
<dbReference type="EMBL" id="VCLB01000004">
    <property type="protein sequence ID" value="TNB48183.1"/>
    <property type="molecule type" value="Genomic_DNA"/>
</dbReference>
<evidence type="ECO:0000259" key="8">
    <source>
        <dbReference type="PROSITE" id="PS50928"/>
    </source>
</evidence>
<keyword evidence="10" id="KW-1185">Reference proteome</keyword>
<evidence type="ECO:0000256" key="5">
    <source>
        <dbReference type="ARBA" id="ARBA00022989"/>
    </source>
</evidence>
<dbReference type="Proteomes" id="UP000307874">
    <property type="component" value="Unassembled WGS sequence"/>
</dbReference>
<evidence type="ECO:0000313" key="10">
    <source>
        <dbReference type="Proteomes" id="UP000307874"/>
    </source>
</evidence>
<organism evidence="9 10">
    <name type="scientific">Martelella lutilitoris</name>
    <dbReference type="NCBI Taxonomy" id="2583532"/>
    <lineage>
        <taxon>Bacteria</taxon>
        <taxon>Pseudomonadati</taxon>
        <taxon>Pseudomonadota</taxon>
        <taxon>Alphaproteobacteria</taxon>
        <taxon>Hyphomicrobiales</taxon>
        <taxon>Aurantimonadaceae</taxon>
        <taxon>Martelella</taxon>
    </lineage>
</organism>
<dbReference type="PANTHER" id="PTHR43386">
    <property type="entry name" value="OLIGOPEPTIDE TRANSPORT SYSTEM PERMEASE PROTEIN APPC"/>
    <property type="match status" value="1"/>
</dbReference>
<feature type="transmembrane region" description="Helical" evidence="7">
    <location>
        <begin position="217"/>
        <end position="242"/>
    </location>
</feature>
<sequence>MTAVMEETSKSVRSSETLLLVSEGFRFLKAHREVTIVLLMLAAMALVGAFAPLLAGDPMAINPAMRYKPPSAEHWLGTDNLGRDVYARLIYGTRNSMAVGFAVAGITTVIGVAIGVYAGFSSLGGAIVMRLNDAMMSIPAVLLAIALASLMEQGLAAVIVAITVPEIPRMVRVVRALVLGIRRQPYLAAAVSIGTRGLPLVFRHVLPNMFGPVLVQATYACASAVITSAVLAFLGVGVSPDIPSWGGMMASAKSMFRLHPELMLYPGLALSLLVLLVNILGDRLSDAVDPRKAKRGIL</sequence>
<evidence type="ECO:0000313" key="9">
    <source>
        <dbReference type="EMBL" id="TNB48183.1"/>
    </source>
</evidence>
<dbReference type="CDD" id="cd06261">
    <property type="entry name" value="TM_PBP2"/>
    <property type="match status" value="1"/>
</dbReference>
<keyword evidence="6 7" id="KW-0472">Membrane</keyword>
<dbReference type="PANTHER" id="PTHR43386:SF6">
    <property type="entry name" value="ABC TRANSPORTER PERMEASE PROTEIN"/>
    <property type="match status" value="1"/>
</dbReference>
<dbReference type="InterPro" id="IPR000515">
    <property type="entry name" value="MetI-like"/>
</dbReference>
<keyword evidence="2 7" id="KW-0813">Transport</keyword>
<feature type="transmembrane region" description="Helical" evidence="7">
    <location>
        <begin position="98"/>
        <end position="120"/>
    </location>
</feature>
<dbReference type="Pfam" id="PF00528">
    <property type="entry name" value="BPD_transp_1"/>
    <property type="match status" value="1"/>
</dbReference>
<evidence type="ECO:0000256" key="3">
    <source>
        <dbReference type="ARBA" id="ARBA00022475"/>
    </source>
</evidence>
<dbReference type="InterPro" id="IPR050366">
    <property type="entry name" value="BP-dependent_transpt_permease"/>
</dbReference>
<gene>
    <name evidence="9" type="ORF">FF124_07540</name>
</gene>
<feature type="transmembrane region" description="Helical" evidence="7">
    <location>
        <begin position="262"/>
        <end position="281"/>
    </location>
</feature>
<feature type="domain" description="ABC transmembrane type-1" evidence="8">
    <location>
        <begin position="93"/>
        <end position="281"/>
    </location>
</feature>
<reference evidence="9 10" key="1">
    <citation type="submission" date="2019-05" db="EMBL/GenBank/DDBJ databases">
        <authorList>
            <person name="Lee S.D."/>
        </authorList>
    </citation>
    <scope>NUCLEOTIDE SEQUENCE [LARGE SCALE GENOMIC DNA]</scope>
    <source>
        <strain evidence="9 10">GH2-6</strain>
    </source>
</reference>
<dbReference type="InterPro" id="IPR035906">
    <property type="entry name" value="MetI-like_sf"/>
</dbReference>
<dbReference type="AlphaFoldDB" id="A0A5C4JS14"/>
<feature type="transmembrane region" description="Helical" evidence="7">
    <location>
        <begin position="140"/>
        <end position="164"/>
    </location>
</feature>
<protein>
    <submittedName>
        <fullName evidence="9">ABC transporter permease</fullName>
    </submittedName>
</protein>
<feature type="transmembrane region" description="Helical" evidence="7">
    <location>
        <begin position="34"/>
        <end position="56"/>
    </location>
</feature>
<comment type="caution">
    <text evidence="9">The sequence shown here is derived from an EMBL/GenBank/DDBJ whole genome shotgun (WGS) entry which is preliminary data.</text>
</comment>
<evidence type="ECO:0000256" key="4">
    <source>
        <dbReference type="ARBA" id="ARBA00022692"/>
    </source>
</evidence>
<comment type="similarity">
    <text evidence="7">Belongs to the binding-protein-dependent transport system permease family.</text>
</comment>
<evidence type="ECO:0000256" key="1">
    <source>
        <dbReference type="ARBA" id="ARBA00004651"/>
    </source>
</evidence>
<evidence type="ECO:0000256" key="2">
    <source>
        <dbReference type="ARBA" id="ARBA00022448"/>
    </source>
</evidence>
<dbReference type="PROSITE" id="PS50928">
    <property type="entry name" value="ABC_TM1"/>
    <property type="match status" value="1"/>
</dbReference>
<keyword evidence="5 7" id="KW-1133">Transmembrane helix</keyword>
<comment type="subcellular location">
    <subcellularLocation>
        <location evidence="1 7">Cell membrane</location>
        <topology evidence="1 7">Multi-pass membrane protein</topology>
    </subcellularLocation>
</comment>
<keyword evidence="3" id="KW-1003">Cell membrane</keyword>
<dbReference type="Gene3D" id="1.10.3720.10">
    <property type="entry name" value="MetI-like"/>
    <property type="match status" value="1"/>
</dbReference>
<reference evidence="9 10" key="2">
    <citation type="submission" date="2019-06" db="EMBL/GenBank/DDBJ databases">
        <title>Martelella lutilitoris sp. nov., isolated from a tidal mudflat.</title>
        <authorList>
            <person name="Kim Y.-J."/>
        </authorList>
    </citation>
    <scope>NUCLEOTIDE SEQUENCE [LARGE SCALE GENOMIC DNA]</scope>
    <source>
        <strain evidence="9 10">GH2-6</strain>
    </source>
</reference>
<keyword evidence="4 7" id="KW-0812">Transmembrane</keyword>
<accession>A0A5C4JS14</accession>
<name>A0A5C4JS14_9HYPH</name>
<proteinExistence type="inferred from homology"/>
<dbReference type="GO" id="GO:0005886">
    <property type="term" value="C:plasma membrane"/>
    <property type="evidence" value="ECO:0007669"/>
    <property type="project" value="UniProtKB-SubCell"/>
</dbReference>